<keyword evidence="2" id="KW-1133">Transmembrane helix</keyword>
<evidence type="ECO:0000313" key="4">
    <source>
        <dbReference type="EMBL" id="MBM2623835.1"/>
    </source>
</evidence>
<dbReference type="NCBIfam" id="TIGR03943">
    <property type="entry name" value="TIGR03943 family putative permease subunit"/>
    <property type="match status" value="1"/>
</dbReference>
<evidence type="ECO:0000313" key="5">
    <source>
        <dbReference type="Proteomes" id="UP000632138"/>
    </source>
</evidence>
<keyword evidence="5" id="KW-1185">Reference proteome</keyword>
<evidence type="ECO:0000256" key="2">
    <source>
        <dbReference type="SAM" id="Phobius"/>
    </source>
</evidence>
<keyword evidence="2" id="KW-0472">Membrane</keyword>
<dbReference type="PANTHER" id="PTHR40047">
    <property type="entry name" value="UPF0703 PROTEIN YCGQ"/>
    <property type="match status" value="1"/>
</dbReference>
<dbReference type="Proteomes" id="UP000632138">
    <property type="component" value="Unassembled WGS sequence"/>
</dbReference>
<evidence type="ECO:0000256" key="1">
    <source>
        <dbReference type="SAM" id="MobiDB-lite"/>
    </source>
</evidence>
<dbReference type="InterPro" id="IPR048447">
    <property type="entry name" value="DUF1980_C"/>
</dbReference>
<keyword evidence="2" id="KW-0812">Transmembrane</keyword>
<feature type="transmembrane region" description="Helical" evidence="2">
    <location>
        <begin position="36"/>
        <end position="57"/>
    </location>
</feature>
<feature type="region of interest" description="Disordered" evidence="1">
    <location>
        <begin position="64"/>
        <end position="88"/>
    </location>
</feature>
<feature type="domain" description="DUF1980" evidence="3">
    <location>
        <begin position="162"/>
        <end position="254"/>
    </location>
</feature>
<dbReference type="RefSeq" id="WP_203384186.1">
    <property type="nucleotide sequence ID" value="NZ_JAENHP010000047.1"/>
</dbReference>
<feature type="transmembrane region" description="Helical" evidence="2">
    <location>
        <begin position="94"/>
        <end position="113"/>
    </location>
</feature>
<comment type="caution">
    <text evidence="4">The sequence shown here is derived from an EMBL/GenBank/DDBJ whole genome shotgun (WGS) entry which is preliminary data.</text>
</comment>
<organism evidence="4 5">
    <name type="scientific">Paractinoplanes ovalisporus</name>
    <dbReference type="NCBI Taxonomy" id="2810368"/>
    <lineage>
        <taxon>Bacteria</taxon>
        <taxon>Bacillati</taxon>
        <taxon>Actinomycetota</taxon>
        <taxon>Actinomycetes</taxon>
        <taxon>Micromonosporales</taxon>
        <taxon>Micromonosporaceae</taxon>
        <taxon>Paractinoplanes</taxon>
    </lineage>
</organism>
<reference evidence="4 5" key="1">
    <citation type="submission" date="2021-01" db="EMBL/GenBank/DDBJ databases">
        <title>Actinoplanes sp. nov. LDG1-06 isolated from lichen.</title>
        <authorList>
            <person name="Saeng-In P."/>
            <person name="Phongsopitanun W."/>
            <person name="Kanchanasin P."/>
            <person name="Yuki M."/>
            <person name="Kudo T."/>
            <person name="Ohkuma M."/>
            <person name="Tanasupawat S."/>
        </authorList>
    </citation>
    <scope>NUCLEOTIDE SEQUENCE [LARGE SCALE GENOMIC DNA]</scope>
    <source>
        <strain evidence="4 5">LDG1-06</strain>
    </source>
</reference>
<dbReference type="EMBL" id="JAENHP010000047">
    <property type="protein sequence ID" value="MBM2623835.1"/>
    <property type="molecule type" value="Genomic_DNA"/>
</dbReference>
<proteinExistence type="predicted"/>
<dbReference type="PANTHER" id="PTHR40047:SF1">
    <property type="entry name" value="UPF0703 PROTEIN YCGQ"/>
    <property type="match status" value="1"/>
</dbReference>
<name>A0ABS2AVE4_9ACTN</name>
<dbReference type="InterPro" id="IPR052955">
    <property type="entry name" value="UPF0703_membrane_permease"/>
</dbReference>
<dbReference type="Pfam" id="PF21537">
    <property type="entry name" value="DUF1980_C"/>
    <property type="match status" value="1"/>
</dbReference>
<accession>A0ABS2AVE4</accession>
<feature type="compositionally biased region" description="Basic and acidic residues" evidence="1">
    <location>
        <begin position="79"/>
        <end position="88"/>
    </location>
</feature>
<sequence>MNRLTQGVVLLLFGGAILRASFTDLYLRYVKEGLRPFLIATGLLLVAAAVMTIWYSWRSPDESSAEHDASPHSSSGHSAVDDDGHGHGEHGPRVGWLLLLPVLGLLLVAPPALGSYAANQAGSVVAAPVGDSDYPPLPEGPAVELSMIDYASRALFDAGRSLEGRDLKLVGFITTAPDGAPMLARIVLSCCAADGRPIKIGLSGRAPIDVPADTWVEITGVYTDQTAKDPVNNVDMAYLEVKSWQEVPQPKQPYA</sequence>
<dbReference type="InterPro" id="IPR015402">
    <property type="entry name" value="DUF1980"/>
</dbReference>
<gene>
    <name evidence="4" type="ORF">JIG36_50935</name>
</gene>
<evidence type="ECO:0000259" key="3">
    <source>
        <dbReference type="Pfam" id="PF21537"/>
    </source>
</evidence>
<protein>
    <submittedName>
        <fullName evidence="4">TIGR03943 family protein</fullName>
    </submittedName>
</protein>